<keyword evidence="4" id="KW-1185">Reference proteome</keyword>
<reference evidence="3 4" key="1">
    <citation type="submission" date="2024-01" db="EMBL/GenBank/DDBJ databases">
        <title>Genome assemblies of Stephania.</title>
        <authorList>
            <person name="Yang L."/>
        </authorList>
    </citation>
    <scope>NUCLEOTIDE SEQUENCE [LARGE SCALE GENOMIC DNA]</scope>
    <source>
        <strain evidence="3">JXDWG</strain>
        <tissue evidence="3">Leaf</tissue>
    </source>
</reference>
<comment type="caution">
    <text evidence="3">The sequence shown here is derived from an EMBL/GenBank/DDBJ whole genome shotgun (WGS) entry which is preliminary data.</text>
</comment>
<accession>A0AAP0NN73</accession>
<dbReference type="PANTHER" id="PTHR34203:SF13">
    <property type="entry name" value="EXPRESSED PROTEIN"/>
    <property type="match status" value="1"/>
</dbReference>
<feature type="domain" description="Methyltransferase FkbM" evidence="2">
    <location>
        <begin position="281"/>
        <end position="448"/>
    </location>
</feature>
<proteinExistence type="predicted"/>
<evidence type="ECO:0000313" key="4">
    <source>
        <dbReference type="Proteomes" id="UP001419268"/>
    </source>
</evidence>
<dbReference type="EMBL" id="JBBNAG010000008">
    <property type="protein sequence ID" value="KAK9112943.1"/>
    <property type="molecule type" value="Genomic_DNA"/>
</dbReference>
<name>A0AAP0NN73_9MAGN</name>
<organism evidence="3 4">
    <name type="scientific">Stephania cephalantha</name>
    <dbReference type="NCBI Taxonomy" id="152367"/>
    <lineage>
        <taxon>Eukaryota</taxon>
        <taxon>Viridiplantae</taxon>
        <taxon>Streptophyta</taxon>
        <taxon>Embryophyta</taxon>
        <taxon>Tracheophyta</taxon>
        <taxon>Spermatophyta</taxon>
        <taxon>Magnoliopsida</taxon>
        <taxon>Ranunculales</taxon>
        <taxon>Menispermaceae</taxon>
        <taxon>Menispermoideae</taxon>
        <taxon>Cissampelideae</taxon>
        <taxon>Stephania</taxon>
    </lineage>
</organism>
<dbReference type="Gene3D" id="3.40.50.150">
    <property type="entry name" value="Vaccinia Virus protein VP39"/>
    <property type="match status" value="1"/>
</dbReference>
<feature type="compositionally biased region" description="Basic residues" evidence="1">
    <location>
        <begin position="110"/>
        <end position="121"/>
    </location>
</feature>
<dbReference type="InterPro" id="IPR006342">
    <property type="entry name" value="FkbM_mtfrase"/>
</dbReference>
<feature type="compositionally biased region" description="Gly residues" evidence="1">
    <location>
        <begin position="16"/>
        <end position="25"/>
    </location>
</feature>
<dbReference type="NCBIfam" id="TIGR01444">
    <property type="entry name" value="fkbM_fam"/>
    <property type="match status" value="1"/>
</dbReference>
<dbReference type="SUPFAM" id="SSF53335">
    <property type="entry name" value="S-adenosyl-L-methionine-dependent methyltransferases"/>
    <property type="match status" value="1"/>
</dbReference>
<protein>
    <recommendedName>
        <fullName evidence="2">Methyltransferase FkbM domain-containing protein</fullName>
    </recommendedName>
</protein>
<dbReference type="Proteomes" id="UP001419268">
    <property type="component" value="Unassembled WGS sequence"/>
</dbReference>
<evidence type="ECO:0000259" key="2">
    <source>
        <dbReference type="Pfam" id="PF05050"/>
    </source>
</evidence>
<feature type="compositionally biased region" description="Low complexity" evidence="1">
    <location>
        <begin position="61"/>
        <end position="76"/>
    </location>
</feature>
<feature type="region of interest" description="Disordered" evidence="1">
    <location>
        <begin position="1"/>
        <end position="95"/>
    </location>
</feature>
<dbReference type="AlphaFoldDB" id="A0AAP0NN73"/>
<dbReference type="PANTHER" id="PTHR34203">
    <property type="entry name" value="METHYLTRANSFERASE, FKBM FAMILY PROTEIN"/>
    <property type="match status" value="1"/>
</dbReference>
<feature type="compositionally biased region" description="Polar residues" evidence="1">
    <location>
        <begin position="1"/>
        <end position="12"/>
    </location>
</feature>
<dbReference type="Pfam" id="PF05050">
    <property type="entry name" value="Methyltransf_21"/>
    <property type="match status" value="1"/>
</dbReference>
<feature type="compositionally biased region" description="Basic and acidic residues" evidence="1">
    <location>
        <begin position="129"/>
        <end position="138"/>
    </location>
</feature>
<evidence type="ECO:0000256" key="1">
    <source>
        <dbReference type="SAM" id="MobiDB-lite"/>
    </source>
</evidence>
<dbReference type="InterPro" id="IPR052514">
    <property type="entry name" value="SAM-dependent_MTase"/>
</dbReference>
<sequence>MKTQTLDAQSRIANGGVEGVDGVGRGPDAHPGIGEVEDKEAKSGGGGGAAAEEVGEEGVSEELLGAVEPVGEIGAEAVEEEPATPSRTASSERESKDIFFLPEVALRPHTTLHSRTVRRSPQRAQKLSNGERVEERQQTLHTPLLPTPPPPPPSLPNLPPRHLPLLLLLLLPPKPAYPNPNPNPNFPNQLSTLPINSLIKPYDCFASPQSHPVIANLVEGVRHPFLYSLADLGSLPDKPHKNIVRLLKGKPFRRPDISVAIQEVLERIGGGSGGGGGIVVDVGANVGMASFAAATMGFRVFAFEPVFENLQRICDGVYLNRVGDRVTLFEAAASDRVGNITFHKLVGRLDNSAVSATGAKLAFKSNEEIELQVRSIPLDKVIPETEKVVLLKIDVQGWEYHVLRGATKLLSRRAGEAPYIIYEEDERLLAASNSSAKEIRSFLVSMGYHHCTQHGTDAHCTKGD</sequence>
<feature type="region of interest" description="Disordered" evidence="1">
    <location>
        <begin position="110"/>
        <end position="152"/>
    </location>
</feature>
<dbReference type="InterPro" id="IPR029063">
    <property type="entry name" value="SAM-dependent_MTases_sf"/>
</dbReference>
<gene>
    <name evidence="3" type="ORF">Scep_020462</name>
</gene>
<evidence type="ECO:0000313" key="3">
    <source>
        <dbReference type="EMBL" id="KAK9112943.1"/>
    </source>
</evidence>